<evidence type="ECO:0000313" key="2">
    <source>
        <dbReference type="Proteomes" id="UP000229278"/>
    </source>
</evidence>
<organism evidence="1 2">
    <name type="scientific">Candidatus Contendibacter odensensis</name>
    <dbReference type="NCBI Taxonomy" id="1400860"/>
    <lineage>
        <taxon>Bacteria</taxon>
        <taxon>Pseudomonadati</taxon>
        <taxon>Pseudomonadota</taxon>
        <taxon>Gammaproteobacteria</taxon>
        <taxon>Candidatus Competibacteraceae</taxon>
        <taxon>Candidatus Contendibacter</taxon>
    </lineage>
</organism>
<reference evidence="1 2" key="1">
    <citation type="submission" date="2017-10" db="EMBL/GenBank/DDBJ databases">
        <title>Novel microbial diversity and functional potential in the marine mammal oral microbiome.</title>
        <authorList>
            <person name="Dudek N.K."/>
            <person name="Sun C.L."/>
            <person name="Burstein D."/>
            <person name="Kantor R.S."/>
            <person name="Aliaga Goltsman D.S."/>
            <person name="Bik E.M."/>
            <person name="Thomas B.C."/>
            <person name="Banfield J.F."/>
            <person name="Relman D.A."/>
        </authorList>
    </citation>
    <scope>NUCLEOTIDE SEQUENCE [LARGE SCALE GENOMIC DNA]</scope>
    <source>
        <strain evidence="1">DOLJORAL78_50_517</strain>
    </source>
</reference>
<accession>A0A2G6PG41</accession>
<sequence length="67" mass="7409">MLLGASRRTTTRIKPTSAVKAFSFSDLAAYPPPRYATAMTRVSAGLKLKKRSSGWLFVPVELTCFTR</sequence>
<gene>
    <name evidence="1" type="ORF">CSA09_00960</name>
</gene>
<evidence type="ECO:0000313" key="1">
    <source>
        <dbReference type="EMBL" id="PIE83472.1"/>
    </source>
</evidence>
<protein>
    <submittedName>
        <fullName evidence="1">Uncharacterized protein</fullName>
    </submittedName>
</protein>
<dbReference type="AlphaFoldDB" id="A0A2G6PG41"/>
<name>A0A2G6PG41_9GAMM</name>
<comment type="caution">
    <text evidence="1">The sequence shown here is derived from an EMBL/GenBank/DDBJ whole genome shotgun (WGS) entry which is preliminary data.</text>
</comment>
<proteinExistence type="predicted"/>
<dbReference type="EMBL" id="PDTV01000004">
    <property type="protein sequence ID" value="PIE83472.1"/>
    <property type="molecule type" value="Genomic_DNA"/>
</dbReference>
<dbReference type="Proteomes" id="UP000229278">
    <property type="component" value="Unassembled WGS sequence"/>
</dbReference>